<evidence type="ECO:0000256" key="2">
    <source>
        <dbReference type="ARBA" id="ARBA00023125"/>
    </source>
</evidence>
<dbReference type="PANTHER" id="PTHR30461:SF25">
    <property type="entry name" value="RESOLVASE-RELATED"/>
    <property type="match status" value="1"/>
</dbReference>
<feature type="region of interest" description="Disordered" evidence="6">
    <location>
        <begin position="140"/>
        <end position="161"/>
    </location>
</feature>
<dbReference type="PANTHER" id="PTHR30461">
    <property type="entry name" value="DNA-INVERTASE FROM LAMBDOID PROPHAGE"/>
    <property type="match status" value="1"/>
</dbReference>
<dbReference type="FunFam" id="3.40.50.1390:FF:000010">
    <property type="entry name" value="Recombinase resolvase family"/>
    <property type="match status" value="1"/>
</dbReference>
<evidence type="ECO:0000256" key="6">
    <source>
        <dbReference type="SAM" id="MobiDB-lite"/>
    </source>
</evidence>
<dbReference type="EMBL" id="KP795560">
    <property type="protein sequence ID" value="AKN38029.1"/>
    <property type="molecule type" value="Genomic_DNA"/>
</dbReference>
<dbReference type="GO" id="GO:0000150">
    <property type="term" value="F:DNA strand exchange activity"/>
    <property type="evidence" value="ECO:0007669"/>
    <property type="project" value="InterPro"/>
</dbReference>
<dbReference type="InterPro" id="IPR036162">
    <property type="entry name" value="Resolvase-like_N_sf"/>
</dbReference>
<evidence type="ECO:0000313" key="9">
    <source>
        <dbReference type="EMBL" id="AKN38029.1"/>
    </source>
</evidence>
<dbReference type="GO" id="GO:0015074">
    <property type="term" value="P:DNA integration"/>
    <property type="evidence" value="ECO:0007669"/>
    <property type="project" value="UniProtKB-KW"/>
</dbReference>
<feature type="domain" description="Resolvase/invertase-type recombinase catalytic" evidence="7">
    <location>
        <begin position="2"/>
        <end position="157"/>
    </location>
</feature>
<proteinExistence type="predicted"/>
<dbReference type="PROSITE" id="PS00398">
    <property type="entry name" value="RECOMBINASES_2"/>
    <property type="match status" value="1"/>
</dbReference>
<accession>A0A0H3ZK05</accession>
<dbReference type="SMART" id="SM00857">
    <property type="entry name" value="Resolvase"/>
    <property type="match status" value="1"/>
</dbReference>
<evidence type="ECO:0000256" key="5">
    <source>
        <dbReference type="PROSITE-ProRule" id="PRU10137"/>
    </source>
</evidence>
<feature type="active site" description="O-(5'-phospho-DNA)-serine intermediate" evidence="4 5">
    <location>
        <position position="10"/>
    </location>
</feature>
<evidence type="ECO:0000313" key="8">
    <source>
        <dbReference type="EMBL" id="AKN36240.1"/>
    </source>
</evidence>
<dbReference type="InterPro" id="IPR006119">
    <property type="entry name" value="Resolv_N"/>
</dbReference>
<evidence type="ECO:0000256" key="4">
    <source>
        <dbReference type="PIRSR" id="PIRSR606118-50"/>
    </source>
</evidence>
<dbReference type="GO" id="GO:0003677">
    <property type="term" value="F:DNA binding"/>
    <property type="evidence" value="ECO:0007669"/>
    <property type="project" value="UniProtKB-KW"/>
</dbReference>
<dbReference type="InterPro" id="IPR006118">
    <property type="entry name" value="Recombinase_CS"/>
</dbReference>
<dbReference type="Gene3D" id="3.40.50.1390">
    <property type="entry name" value="Resolvase, N-terminal catalytic domain"/>
    <property type="match status" value="1"/>
</dbReference>
<name>A0A0H3ZK05_9VIBR</name>
<sequence>MYIFGYLRASTSEQDAERAKSILSDFVEQKGMRVAAWYVEQESGASLQRPKLLQLLNDAKKGDVIIIEQIDRLSRLNEASWSKLKEMLYKKELKVISLDLPTSHIALAPEISDEFTNSMIKAINNMMMDMLAAISRKDYEDRRRRQKQGIEKAKKEGKYQGRKPDLELHEKIYKLRVGNQMSINETAKMIGVSARTVVRVVKKMNAQREGE</sequence>
<dbReference type="InterPro" id="IPR050639">
    <property type="entry name" value="SSR_resolvase"/>
</dbReference>
<dbReference type="AlphaFoldDB" id="A0A0H3ZK05"/>
<keyword evidence="1" id="KW-0229">DNA integration</keyword>
<dbReference type="Pfam" id="PF00239">
    <property type="entry name" value="Resolvase"/>
    <property type="match status" value="1"/>
</dbReference>
<organism evidence="8">
    <name type="scientific">Vibrio tasmaniensis</name>
    <dbReference type="NCBI Taxonomy" id="212663"/>
    <lineage>
        <taxon>Bacteria</taxon>
        <taxon>Pseudomonadati</taxon>
        <taxon>Pseudomonadota</taxon>
        <taxon>Gammaproteobacteria</taxon>
        <taxon>Vibrionales</taxon>
        <taxon>Vibrionaceae</taxon>
        <taxon>Vibrio</taxon>
    </lineage>
</organism>
<dbReference type="PROSITE" id="PS51736">
    <property type="entry name" value="RECOMBINASES_3"/>
    <property type="match status" value="1"/>
</dbReference>
<keyword evidence="3" id="KW-0233">DNA recombination</keyword>
<reference evidence="8" key="1">
    <citation type="journal article" date="2015" name="MBio">
        <title>Eco-Evolutionary Dynamics of Episomes among Ecologically Cohesive Bacterial Populations.</title>
        <authorList>
            <person name="Xue H."/>
            <person name="Cordero O.X."/>
            <person name="Camas F.M."/>
            <person name="Trimble W."/>
            <person name="Meyer F."/>
            <person name="Guglielmini J."/>
            <person name="Rocha E.P."/>
            <person name="Polz M.F."/>
        </authorList>
    </citation>
    <scope>NUCLEOTIDE SEQUENCE</scope>
    <source>
        <strain evidence="8">FF_174</strain>
        <strain evidence="9">FF_210</strain>
    </source>
</reference>
<evidence type="ECO:0000256" key="3">
    <source>
        <dbReference type="ARBA" id="ARBA00023172"/>
    </source>
</evidence>
<dbReference type="EMBL" id="KP795478">
    <property type="protein sequence ID" value="AKN36240.1"/>
    <property type="molecule type" value="Genomic_DNA"/>
</dbReference>
<dbReference type="CDD" id="cd03767">
    <property type="entry name" value="SR_Res_par"/>
    <property type="match status" value="1"/>
</dbReference>
<protein>
    <submittedName>
        <fullName evidence="8">Putative site-specific recombinase</fullName>
    </submittedName>
</protein>
<evidence type="ECO:0000259" key="7">
    <source>
        <dbReference type="PROSITE" id="PS51736"/>
    </source>
</evidence>
<evidence type="ECO:0000256" key="1">
    <source>
        <dbReference type="ARBA" id="ARBA00022908"/>
    </source>
</evidence>
<dbReference type="SUPFAM" id="SSF53041">
    <property type="entry name" value="Resolvase-like"/>
    <property type="match status" value="1"/>
</dbReference>
<dbReference type="PROSITE" id="PS00397">
    <property type="entry name" value="RECOMBINASES_1"/>
    <property type="match status" value="1"/>
</dbReference>
<keyword evidence="2" id="KW-0238">DNA-binding</keyword>